<evidence type="ECO:0000256" key="4">
    <source>
        <dbReference type="ARBA" id="ARBA00022884"/>
    </source>
</evidence>
<dbReference type="PROSITE" id="PS50822">
    <property type="entry name" value="PIWI"/>
    <property type="match status" value="1"/>
</dbReference>
<feature type="region of interest" description="Disordered" evidence="7">
    <location>
        <begin position="1"/>
        <end position="74"/>
    </location>
</feature>
<dbReference type="EnsemblMetazoa" id="AALB010570-RA">
    <property type="protein sequence ID" value="AALB010570-PA"/>
    <property type="gene ID" value="AALB010570"/>
</dbReference>
<dbReference type="VEuPathDB" id="VectorBase:AALB20_035521"/>
<dbReference type="InterPro" id="IPR003165">
    <property type="entry name" value="Piwi"/>
</dbReference>
<dbReference type="GO" id="GO:0043186">
    <property type="term" value="C:P granule"/>
    <property type="evidence" value="ECO:0007669"/>
    <property type="project" value="UniProtKB-ARBA"/>
</dbReference>
<comment type="similarity">
    <text evidence="6">Belongs to the argonaute family. Piwi subfamily.</text>
</comment>
<sequence>MEPTGQRGRGRGIRGGAAAGVRAGQQPDWKPTGNGQGDAAGGAPATNVPAVATAPRNGAAGGGGGDARANQQVGRGALRASRYLPEVVVTRAPNAPSKQGVRGKQIVLKTNYFRLTRAENMCVFQYRIDFDPLIENVGLVCALIKTQAPVLGPYIFEGTMLFLYNKLRSEELELQVRDPRTEHLYKMKIRHAGTVDMQSTMGLMILNLMQRQAMNSLQLLVMNRHHFDPKAKISIPQYNLELYPGYITSIRQHEKDVLLCVELTHRVLRTDTVYKMLNDQRNVPGSYKENFKRTIIGSVVMCTYNSKSYKITDVDFNTTPSSSFSKKDGGSITFMQYFKDTYNVTIRDPMQPMLVSTPTMRMQRSGITTPILLVPELCRMTGITDAMRKDFNLMRSIADHTRIGADLRLERLDQFNRRLQETTACREVFNFWKTELDRRVVELPARILDSEIVMMSKEVPVGFEADWNNAFRNNQMFKSISLKRWFLVCEASKQSMVQEFITTMMKVAPPMGFQLAKPEIATVPNDSPQAYAQVLQQLVNRDPQLIMCVVSNDRADRYSAIKKKCCVDRAVPTQVIKARTIGNPRSLMTVATKVVIQLNCKLGGVPWVTRNPMKDIVILGYDVCHDARDKSKSYGAVTATMFGTDPQDPRQFSTVEHHDKGEELSNFMSATVAKVLRAYQREFGPDRLPRRFLVYRDGVGDGQLKQVVDHEVKAIKARLDAAYVDYQPHKPQLCVIVVSKRINSRLFFNGRNPPTGTVVDDVITLPERTDFFLVSQSTRQGTVSPTSYNIIFNEMGLTTDQLQTYTYRQTLMYYNWCGGVGVPAVCQYAHKLAFLVSQYIHQQPNEQLEKCLYYL</sequence>
<evidence type="ECO:0000256" key="6">
    <source>
        <dbReference type="ARBA" id="ARBA00038291"/>
    </source>
</evidence>
<dbReference type="KEGG" id="aali:118467666"/>
<dbReference type="InterPro" id="IPR012337">
    <property type="entry name" value="RNaseH-like_sf"/>
</dbReference>
<feature type="compositionally biased region" description="Low complexity" evidence="7">
    <location>
        <begin position="41"/>
        <end position="58"/>
    </location>
</feature>
<evidence type="ECO:0000256" key="2">
    <source>
        <dbReference type="ARBA" id="ARBA00022473"/>
    </source>
</evidence>
<keyword evidence="5" id="KW-0943">RNA-mediated gene silencing</keyword>
<evidence type="ECO:0000256" key="5">
    <source>
        <dbReference type="ARBA" id="ARBA00023158"/>
    </source>
</evidence>
<evidence type="ECO:0000259" key="9">
    <source>
        <dbReference type="PROSITE" id="PS50822"/>
    </source>
</evidence>
<evidence type="ECO:0008006" key="12">
    <source>
        <dbReference type="Google" id="ProtNLM"/>
    </source>
</evidence>
<feature type="domain" description="PAZ" evidence="8">
    <location>
        <begin position="272"/>
        <end position="382"/>
    </location>
</feature>
<dbReference type="GO" id="GO:0061157">
    <property type="term" value="P:mRNA destabilization"/>
    <property type="evidence" value="ECO:0007669"/>
    <property type="project" value="UniProtKB-ARBA"/>
</dbReference>
<organism evidence="10 11">
    <name type="scientific">Anopheles albimanus</name>
    <name type="common">New world malaria mosquito</name>
    <dbReference type="NCBI Taxonomy" id="7167"/>
    <lineage>
        <taxon>Eukaryota</taxon>
        <taxon>Metazoa</taxon>
        <taxon>Ecdysozoa</taxon>
        <taxon>Arthropoda</taxon>
        <taxon>Hexapoda</taxon>
        <taxon>Insecta</taxon>
        <taxon>Pterygota</taxon>
        <taxon>Neoptera</taxon>
        <taxon>Endopterygota</taxon>
        <taxon>Diptera</taxon>
        <taxon>Nematocera</taxon>
        <taxon>Culicoidea</taxon>
        <taxon>Culicidae</taxon>
        <taxon>Anophelinae</taxon>
        <taxon>Anopheles</taxon>
    </lineage>
</organism>
<reference evidence="10 11" key="1">
    <citation type="journal article" date="2017" name="G3 (Bethesda)">
        <title>The Physical Genome Mapping of Anopheles albimanus Corrected Scaffold Misassemblies and Identified Interarm Rearrangements in Genus Anopheles.</title>
        <authorList>
            <person name="Artemov G.N."/>
            <person name="Peery A.N."/>
            <person name="Jiang X."/>
            <person name="Tu Z."/>
            <person name="Stegniy V.N."/>
            <person name="Sharakhova M.V."/>
            <person name="Sharakhov I.V."/>
        </authorList>
    </citation>
    <scope>NUCLEOTIDE SEQUENCE [LARGE SCALE GENOMIC DNA]</scope>
    <source>
        <strain evidence="10 11">ALBI9_A</strain>
    </source>
</reference>
<dbReference type="SMART" id="SM00950">
    <property type="entry name" value="Piwi"/>
    <property type="match status" value="1"/>
</dbReference>
<evidence type="ECO:0000256" key="1">
    <source>
        <dbReference type="ARBA" id="ARBA00004496"/>
    </source>
</evidence>
<dbReference type="OrthoDB" id="445936at2759"/>
<dbReference type="CDD" id="cd02845">
    <property type="entry name" value="PAZ_piwi_like"/>
    <property type="match status" value="1"/>
</dbReference>
<dbReference type="PANTHER" id="PTHR22891">
    <property type="entry name" value="EUKARYOTIC TRANSLATION INITIATION FACTOR 2C"/>
    <property type="match status" value="1"/>
</dbReference>
<accession>A0A182FVI5</accession>
<keyword evidence="11" id="KW-1185">Reference proteome</keyword>
<dbReference type="InterPro" id="IPR003100">
    <property type="entry name" value="PAZ_dom"/>
</dbReference>
<keyword evidence="4" id="KW-0694">RNA-binding</keyword>
<dbReference type="InterPro" id="IPR036397">
    <property type="entry name" value="RNaseH_sf"/>
</dbReference>
<dbReference type="FunFam" id="2.170.260.10:FF:000003">
    <property type="entry name" value="Piwi-like RNA-mediated gene silencing 2"/>
    <property type="match status" value="1"/>
</dbReference>
<dbReference type="Pfam" id="PF02170">
    <property type="entry name" value="PAZ"/>
    <property type="match status" value="1"/>
</dbReference>
<dbReference type="GO" id="GO:0034587">
    <property type="term" value="P:piRNA processing"/>
    <property type="evidence" value="ECO:0007669"/>
    <property type="project" value="UniProtKB-ARBA"/>
</dbReference>
<feature type="domain" description="Piwi" evidence="9">
    <location>
        <begin position="545"/>
        <end position="841"/>
    </location>
</feature>
<dbReference type="GO" id="GO:0003723">
    <property type="term" value="F:RNA binding"/>
    <property type="evidence" value="ECO:0007669"/>
    <property type="project" value="UniProtKB-KW"/>
</dbReference>
<dbReference type="VEuPathDB" id="VectorBase:AALB010570"/>
<dbReference type="RefSeq" id="XP_035794313.1">
    <property type="nucleotide sequence ID" value="XM_035938420.1"/>
</dbReference>
<dbReference type="InterPro" id="IPR036085">
    <property type="entry name" value="PAZ_dom_sf"/>
</dbReference>
<dbReference type="Gene3D" id="2.170.260.10">
    <property type="entry name" value="paz domain"/>
    <property type="match status" value="1"/>
</dbReference>
<dbReference type="GeneID" id="118467666"/>
<dbReference type="GO" id="GO:0004521">
    <property type="term" value="F:RNA endonuclease activity"/>
    <property type="evidence" value="ECO:0007669"/>
    <property type="project" value="UniProtKB-ARBA"/>
</dbReference>
<evidence type="ECO:0000256" key="3">
    <source>
        <dbReference type="ARBA" id="ARBA00022490"/>
    </source>
</evidence>
<dbReference type="Gene3D" id="3.40.50.2300">
    <property type="match status" value="1"/>
</dbReference>
<dbReference type="Pfam" id="PF02171">
    <property type="entry name" value="Piwi"/>
    <property type="match status" value="1"/>
</dbReference>
<proteinExistence type="inferred from homology"/>
<keyword evidence="3" id="KW-0963">Cytoplasm</keyword>
<name>A0A182FVI5_ANOAL</name>
<dbReference type="SMART" id="SM00949">
    <property type="entry name" value="PAZ"/>
    <property type="match status" value="1"/>
</dbReference>
<dbReference type="AlphaFoldDB" id="A0A182FVI5"/>
<evidence type="ECO:0000259" key="8">
    <source>
        <dbReference type="PROSITE" id="PS50821"/>
    </source>
</evidence>
<dbReference type="SUPFAM" id="SSF53098">
    <property type="entry name" value="Ribonuclease H-like"/>
    <property type="match status" value="1"/>
</dbReference>
<dbReference type="STRING" id="7167.A0A182FVI5"/>
<reference evidence="10" key="2">
    <citation type="submission" date="2022-08" db="UniProtKB">
        <authorList>
            <consortium name="EnsemblMetazoa"/>
        </authorList>
    </citation>
    <scope>IDENTIFICATION</scope>
    <source>
        <strain evidence="10">STECLA/ALBI9_A</strain>
    </source>
</reference>
<dbReference type="PROSITE" id="PS50821">
    <property type="entry name" value="PAZ"/>
    <property type="match status" value="1"/>
</dbReference>
<protein>
    <recommendedName>
        <fullName evidence="12">Aubergine</fullName>
    </recommendedName>
</protein>
<evidence type="ECO:0000256" key="7">
    <source>
        <dbReference type="SAM" id="MobiDB-lite"/>
    </source>
</evidence>
<dbReference type="Proteomes" id="UP000069272">
    <property type="component" value="Chromosome 3R"/>
</dbReference>
<evidence type="ECO:0000313" key="11">
    <source>
        <dbReference type="Proteomes" id="UP000069272"/>
    </source>
</evidence>
<dbReference type="SUPFAM" id="SSF101690">
    <property type="entry name" value="PAZ domain"/>
    <property type="match status" value="1"/>
</dbReference>
<dbReference type="GO" id="GO:0035194">
    <property type="term" value="P:regulatory ncRNA-mediated post-transcriptional gene silencing"/>
    <property type="evidence" value="ECO:0007669"/>
    <property type="project" value="UniProtKB-ARBA"/>
</dbReference>
<evidence type="ECO:0000313" key="10">
    <source>
        <dbReference type="EnsemblMetazoa" id="AALB010570-PA"/>
    </source>
</evidence>
<dbReference type="CDD" id="cd04658">
    <property type="entry name" value="Piwi_piwi-like_Euk"/>
    <property type="match status" value="1"/>
</dbReference>
<dbReference type="Pfam" id="PF23278">
    <property type="entry name" value="Piwi_N"/>
    <property type="match status" value="1"/>
</dbReference>
<keyword evidence="2" id="KW-0217">Developmental protein</keyword>
<dbReference type="Gene3D" id="3.30.420.10">
    <property type="entry name" value="Ribonuclease H-like superfamily/Ribonuclease H"/>
    <property type="match status" value="1"/>
</dbReference>
<comment type="subcellular location">
    <subcellularLocation>
        <location evidence="1">Cytoplasm</location>
    </subcellularLocation>
</comment>